<keyword evidence="6" id="KW-0808">Transferase</keyword>
<evidence type="ECO:0000256" key="4">
    <source>
        <dbReference type="ARBA" id="ARBA00022475"/>
    </source>
</evidence>
<keyword evidence="5" id="KW-0597">Phosphoprotein</keyword>
<dbReference type="EC" id="2.7.13.3" evidence="3"/>
<feature type="domain" description="Histidine kinase" evidence="13">
    <location>
        <begin position="472"/>
        <end position="688"/>
    </location>
</feature>
<dbReference type="AlphaFoldDB" id="A0A5C1E6H4"/>
<keyword evidence="7 12" id="KW-0812">Transmembrane</keyword>
<organism evidence="15 16">
    <name type="scientific">Oryzomicrobium terrae</name>
    <dbReference type="NCBI Taxonomy" id="1735038"/>
    <lineage>
        <taxon>Bacteria</taxon>
        <taxon>Pseudomonadati</taxon>
        <taxon>Pseudomonadota</taxon>
        <taxon>Betaproteobacteria</taxon>
        <taxon>Rhodocyclales</taxon>
        <taxon>Rhodocyclaceae</taxon>
        <taxon>Oryzomicrobium</taxon>
    </lineage>
</organism>
<dbReference type="Gene3D" id="3.30.565.10">
    <property type="entry name" value="Histidine kinase-like ATPase, C-terminal domain"/>
    <property type="match status" value="1"/>
</dbReference>
<accession>A0A5C1E6H4</accession>
<sequence length="713" mass="78027">MVIRTLCAWCRRGRTLFRQSVRAKLMFMVMAPLFLGVPTLLVLVWMWGAETYHRLLTFKIGSDLVIAHEYFDRVKQGTGNDLAAIALSSRLQTALRGERVAAGLVHESPLVTYLDAIKRQYGFDFLFFLDTDGYVRTVPRDSSIAGSRARWPVVSAAVSGTAQVAIDVIDAAELGRIDPALKARAHLPLVNTPAAAPDKRQEETRGLVIHAAVPVYDADHHFVGVLEGGMLLNGNLGMVDRINGIVYREGSLPMGSQGTATLFLGDTRIATNVHLFEGRRALGTRVSKAVRDKVLGQGETWLDRAFVVNDYYVSGYEPLHDSFGERVGMLYVGFLEAPFRIAKWVAMITLFVFFAVISIAGAVLSLSWAKGIFEPIERMNRTIQKIEAGDGAARVGPVDSEDEIGRLAGEFDHLLDSLSHQRDALKRFADDLDRKVAERTLALEEANATLRQAQAQLVMSEKMVALGELTAGVAHEINNPVAVIQGNLDVLHEILGPGAEPVLQEIHLIDAQVRRIQQIVTRLLHFARPADFAGQEEVVDPNAVIADCLVLTRHNLQKRAIAVEQNFATRRQVTFNRNELQQVMVNLIVNAVQAMPEGGTLRLSTADWNDADGSAAGVTLSVRDSGAGMAPEVLSRIFDPFFTTKKAEGTGLGLSITYAILERHGGRITVNSEPGQGSEFVVWLPCGLACYDPQRLAAGPVDDAETKLTSPER</sequence>
<evidence type="ECO:0000256" key="3">
    <source>
        <dbReference type="ARBA" id="ARBA00012438"/>
    </source>
</evidence>
<dbReference type="InterPro" id="IPR029151">
    <property type="entry name" value="Sensor-like_sf"/>
</dbReference>
<dbReference type="GO" id="GO:0000155">
    <property type="term" value="F:phosphorelay sensor kinase activity"/>
    <property type="evidence" value="ECO:0007669"/>
    <property type="project" value="InterPro"/>
</dbReference>
<dbReference type="InterPro" id="IPR036097">
    <property type="entry name" value="HisK_dim/P_sf"/>
</dbReference>
<feature type="coiled-coil region" evidence="11">
    <location>
        <begin position="436"/>
        <end position="463"/>
    </location>
</feature>
<keyword evidence="11" id="KW-0175">Coiled coil</keyword>
<dbReference type="InterPro" id="IPR036890">
    <property type="entry name" value="HATPase_C_sf"/>
</dbReference>
<evidence type="ECO:0000256" key="9">
    <source>
        <dbReference type="ARBA" id="ARBA00022989"/>
    </source>
</evidence>
<dbReference type="Gene3D" id="1.10.287.130">
    <property type="match status" value="1"/>
</dbReference>
<dbReference type="InterPro" id="IPR004358">
    <property type="entry name" value="Sig_transdc_His_kin-like_C"/>
</dbReference>
<keyword evidence="9 12" id="KW-1133">Transmembrane helix</keyword>
<dbReference type="CDD" id="cd00082">
    <property type="entry name" value="HisKA"/>
    <property type="match status" value="1"/>
</dbReference>
<comment type="subcellular location">
    <subcellularLocation>
        <location evidence="2">Cell membrane</location>
        <topology evidence="2">Multi-pass membrane protein</topology>
    </subcellularLocation>
</comment>
<evidence type="ECO:0000256" key="6">
    <source>
        <dbReference type="ARBA" id="ARBA00022679"/>
    </source>
</evidence>
<feature type="domain" description="HAMP" evidence="14">
    <location>
        <begin position="370"/>
        <end position="423"/>
    </location>
</feature>
<comment type="catalytic activity">
    <reaction evidence="1">
        <text>ATP + protein L-histidine = ADP + protein N-phospho-L-histidine.</text>
        <dbReference type="EC" id="2.7.13.3"/>
    </reaction>
</comment>
<dbReference type="EMBL" id="CP022579">
    <property type="protein sequence ID" value="QEL64463.1"/>
    <property type="molecule type" value="Genomic_DNA"/>
</dbReference>
<dbReference type="InterPro" id="IPR003660">
    <property type="entry name" value="HAMP_dom"/>
</dbReference>
<evidence type="ECO:0000313" key="16">
    <source>
        <dbReference type="Proteomes" id="UP000323671"/>
    </source>
</evidence>
<name>A0A5C1E6H4_9RHOO</name>
<dbReference type="InterPro" id="IPR003661">
    <property type="entry name" value="HisK_dim/P_dom"/>
</dbReference>
<keyword evidence="8 15" id="KW-0418">Kinase</keyword>
<evidence type="ECO:0000256" key="2">
    <source>
        <dbReference type="ARBA" id="ARBA00004651"/>
    </source>
</evidence>
<dbReference type="Pfam" id="PF00512">
    <property type="entry name" value="HisKA"/>
    <property type="match status" value="1"/>
</dbReference>
<dbReference type="PROSITE" id="PS50109">
    <property type="entry name" value="HIS_KIN"/>
    <property type="match status" value="1"/>
</dbReference>
<dbReference type="InterPro" id="IPR003594">
    <property type="entry name" value="HATPase_dom"/>
</dbReference>
<dbReference type="CDD" id="cd06225">
    <property type="entry name" value="HAMP"/>
    <property type="match status" value="1"/>
</dbReference>
<dbReference type="SUPFAM" id="SSF47384">
    <property type="entry name" value="Homodimeric domain of signal transducing histidine kinase"/>
    <property type="match status" value="1"/>
</dbReference>
<evidence type="ECO:0000259" key="13">
    <source>
        <dbReference type="PROSITE" id="PS50109"/>
    </source>
</evidence>
<gene>
    <name evidence="15" type="ORF">OTERR_09870</name>
</gene>
<feature type="transmembrane region" description="Helical" evidence="12">
    <location>
        <begin position="21"/>
        <end position="47"/>
    </location>
</feature>
<keyword evidence="16" id="KW-1185">Reference proteome</keyword>
<evidence type="ECO:0000256" key="12">
    <source>
        <dbReference type="SAM" id="Phobius"/>
    </source>
</evidence>
<dbReference type="PROSITE" id="PS50885">
    <property type="entry name" value="HAMP"/>
    <property type="match status" value="1"/>
</dbReference>
<dbReference type="PANTHER" id="PTHR43065">
    <property type="entry name" value="SENSOR HISTIDINE KINASE"/>
    <property type="match status" value="1"/>
</dbReference>
<dbReference type="Proteomes" id="UP000323671">
    <property type="component" value="Chromosome"/>
</dbReference>
<evidence type="ECO:0000313" key="15">
    <source>
        <dbReference type="EMBL" id="QEL64463.1"/>
    </source>
</evidence>
<dbReference type="PRINTS" id="PR00344">
    <property type="entry name" value="BCTRLSENSOR"/>
</dbReference>
<dbReference type="InterPro" id="IPR005467">
    <property type="entry name" value="His_kinase_dom"/>
</dbReference>
<evidence type="ECO:0000256" key="10">
    <source>
        <dbReference type="ARBA" id="ARBA00023136"/>
    </source>
</evidence>
<dbReference type="InterPro" id="IPR033463">
    <property type="entry name" value="sCache_3"/>
</dbReference>
<dbReference type="SMART" id="SM00387">
    <property type="entry name" value="HATPase_c"/>
    <property type="match status" value="1"/>
</dbReference>
<keyword evidence="10 12" id="KW-0472">Membrane</keyword>
<proteinExistence type="predicted"/>
<dbReference type="SMART" id="SM00388">
    <property type="entry name" value="HisKA"/>
    <property type="match status" value="1"/>
</dbReference>
<evidence type="ECO:0000256" key="5">
    <source>
        <dbReference type="ARBA" id="ARBA00022553"/>
    </source>
</evidence>
<dbReference type="Pfam" id="PF02518">
    <property type="entry name" value="HATPase_c"/>
    <property type="match status" value="1"/>
</dbReference>
<evidence type="ECO:0000256" key="7">
    <source>
        <dbReference type="ARBA" id="ARBA00022692"/>
    </source>
</evidence>
<dbReference type="SUPFAM" id="SSF103190">
    <property type="entry name" value="Sensory domain-like"/>
    <property type="match status" value="1"/>
</dbReference>
<keyword evidence="4" id="KW-1003">Cell membrane</keyword>
<protein>
    <recommendedName>
        <fullName evidence="3">histidine kinase</fullName>
        <ecNumber evidence="3">2.7.13.3</ecNumber>
    </recommendedName>
</protein>
<dbReference type="KEGG" id="otr:OTERR_09870"/>
<feature type="transmembrane region" description="Helical" evidence="12">
    <location>
        <begin position="344"/>
        <end position="369"/>
    </location>
</feature>
<evidence type="ECO:0000259" key="14">
    <source>
        <dbReference type="PROSITE" id="PS50885"/>
    </source>
</evidence>
<dbReference type="GO" id="GO:0005886">
    <property type="term" value="C:plasma membrane"/>
    <property type="evidence" value="ECO:0007669"/>
    <property type="project" value="UniProtKB-SubCell"/>
</dbReference>
<evidence type="ECO:0000256" key="11">
    <source>
        <dbReference type="SAM" id="Coils"/>
    </source>
</evidence>
<evidence type="ECO:0000256" key="8">
    <source>
        <dbReference type="ARBA" id="ARBA00022777"/>
    </source>
</evidence>
<dbReference type="Pfam" id="PF00672">
    <property type="entry name" value="HAMP"/>
    <property type="match status" value="1"/>
</dbReference>
<dbReference type="Pfam" id="PF17202">
    <property type="entry name" value="sCache_3_3"/>
    <property type="match status" value="1"/>
</dbReference>
<reference evidence="15 16" key="1">
    <citation type="submission" date="2017-07" db="EMBL/GenBank/DDBJ databases">
        <title>Complete genome sequence of Oryzomicrobium terrae TPP412.</title>
        <authorList>
            <person name="Chiu L.-W."/>
            <person name="Lo K.-J."/>
            <person name="Tsai Y.-M."/>
            <person name="Lin S.-S."/>
            <person name="Kuo C.-H."/>
            <person name="Liu C.-T."/>
        </authorList>
    </citation>
    <scope>NUCLEOTIDE SEQUENCE [LARGE SCALE GENOMIC DNA]</scope>
    <source>
        <strain evidence="15 16">TPP412</strain>
    </source>
</reference>
<dbReference type="Gene3D" id="6.10.340.10">
    <property type="match status" value="1"/>
</dbReference>
<dbReference type="PANTHER" id="PTHR43065:SF22">
    <property type="entry name" value="HISTIDINE KINASE"/>
    <property type="match status" value="1"/>
</dbReference>
<dbReference type="SUPFAM" id="SSF55874">
    <property type="entry name" value="ATPase domain of HSP90 chaperone/DNA topoisomerase II/histidine kinase"/>
    <property type="match status" value="1"/>
</dbReference>
<evidence type="ECO:0000256" key="1">
    <source>
        <dbReference type="ARBA" id="ARBA00000085"/>
    </source>
</evidence>
<dbReference type="SUPFAM" id="SSF158472">
    <property type="entry name" value="HAMP domain-like"/>
    <property type="match status" value="1"/>
</dbReference>
<dbReference type="RefSeq" id="WP_149425047.1">
    <property type="nucleotide sequence ID" value="NZ_CP022579.1"/>
</dbReference>
<dbReference type="SMART" id="SM00304">
    <property type="entry name" value="HAMP"/>
    <property type="match status" value="1"/>
</dbReference>